<organism evidence="1 2">
    <name type="scientific">Periweissella fabaria</name>
    <dbReference type="NCBI Taxonomy" id="546157"/>
    <lineage>
        <taxon>Bacteria</taxon>
        <taxon>Bacillati</taxon>
        <taxon>Bacillota</taxon>
        <taxon>Bacilli</taxon>
        <taxon>Lactobacillales</taxon>
        <taxon>Lactobacillaceae</taxon>
        <taxon>Periweissella</taxon>
    </lineage>
</organism>
<evidence type="ECO:0000313" key="1">
    <source>
        <dbReference type="EMBL" id="CAH0417470.1"/>
    </source>
</evidence>
<proteinExistence type="predicted"/>
<dbReference type="NCBIfam" id="TIGR01603">
    <property type="entry name" value="maj_tail_phi13"/>
    <property type="match status" value="1"/>
</dbReference>
<comment type="caution">
    <text evidence="1">The sequence shown here is derived from an EMBL/GenBank/DDBJ whole genome shotgun (WGS) entry which is preliminary data.</text>
</comment>
<name>A0ABN8BMJ1_9LACO</name>
<keyword evidence="2" id="KW-1185">Reference proteome</keyword>
<dbReference type="Proteomes" id="UP000789707">
    <property type="component" value="Unassembled WGS sequence"/>
</dbReference>
<gene>
    <name evidence="1" type="ORF">WFA24289_01811</name>
</gene>
<accession>A0ABN8BMJ1</accession>
<dbReference type="RefSeq" id="WP_230097492.1">
    <property type="nucleotide sequence ID" value="NZ_CAKKNS010000010.1"/>
</dbReference>
<dbReference type="InterPro" id="IPR006490">
    <property type="entry name" value="Maj_tail_phi13"/>
</dbReference>
<sequence>MVQDNKVMYGLKNVTLFPLTDDGTKITYDGPIKFRGAVSLGLDPEGDKIEFEADNTTYYTADNNQGFSGKLEMALMPFEVSSVVLGDVRDTNGVILQSMKAGQAVAMAFEFDGDVKAVRHVLYNVTFSRPSENGETRGKKGDVKSSEFEIVAALHPYFNVAKSKTDATTNDTAYQSWYTKVYEPVLTAPAK</sequence>
<evidence type="ECO:0000313" key="2">
    <source>
        <dbReference type="Proteomes" id="UP000789707"/>
    </source>
</evidence>
<reference evidence="1 2" key="1">
    <citation type="submission" date="2021-11" db="EMBL/GenBank/DDBJ databases">
        <authorList>
            <person name="Depoorter E."/>
        </authorList>
    </citation>
    <scope>NUCLEOTIDE SEQUENCE [LARGE SCALE GENOMIC DNA]</scope>
    <source>
        <strain evidence="1 2">LMG 24289</strain>
    </source>
</reference>
<protein>
    <recommendedName>
        <fullName evidence="3">Phage tail protein</fullName>
    </recommendedName>
</protein>
<dbReference type="EMBL" id="CAKKNS010000010">
    <property type="protein sequence ID" value="CAH0417470.1"/>
    <property type="molecule type" value="Genomic_DNA"/>
</dbReference>
<evidence type="ECO:0008006" key="3">
    <source>
        <dbReference type="Google" id="ProtNLM"/>
    </source>
</evidence>